<keyword evidence="2" id="KW-1185">Reference proteome</keyword>
<proteinExistence type="predicted"/>
<reference evidence="1 2" key="1">
    <citation type="submission" date="2021-03" db="EMBL/GenBank/DDBJ databases">
        <title>Sequencing the genomes of 1000 actinobacteria strains.</title>
        <authorList>
            <person name="Klenk H.-P."/>
        </authorList>
    </citation>
    <scope>NUCLEOTIDE SEQUENCE [LARGE SCALE GENOMIC DNA]</scope>
    <source>
        <strain evidence="1 2">DSM 44580</strain>
    </source>
</reference>
<accession>A0ABS5ADX2</accession>
<dbReference type="Gene3D" id="1.25.40.10">
    <property type="entry name" value="Tetratricopeptide repeat domain"/>
    <property type="match status" value="1"/>
</dbReference>
<dbReference type="EMBL" id="JAGIOO010000001">
    <property type="protein sequence ID" value="MBP2474414.1"/>
    <property type="molecule type" value="Genomic_DNA"/>
</dbReference>
<sequence>MFENYRMADAMLSWGDPLGAVRELTPLLAGQPTYAVRLLAARAYYHSAQLRRAEDLLVVLVEEDPTDHYARFLLARTLERAGRRDESVRHFRLAAALSPNEDYAEALARVS</sequence>
<dbReference type="Proteomes" id="UP001519363">
    <property type="component" value="Unassembled WGS sequence"/>
</dbReference>
<dbReference type="RefSeq" id="WP_249044224.1">
    <property type="nucleotide sequence ID" value="NZ_JAGIOO010000001.1"/>
</dbReference>
<name>A0ABS5ADX2_9PSEU</name>
<gene>
    <name evidence="1" type="ORF">JOF53_003286</name>
</gene>
<dbReference type="SUPFAM" id="SSF48452">
    <property type="entry name" value="TPR-like"/>
    <property type="match status" value="1"/>
</dbReference>
<evidence type="ECO:0000313" key="2">
    <source>
        <dbReference type="Proteomes" id="UP001519363"/>
    </source>
</evidence>
<protein>
    <submittedName>
        <fullName evidence="1">Flp pilus assembly protein TadD</fullName>
    </submittedName>
</protein>
<comment type="caution">
    <text evidence="1">The sequence shown here is derived from an EMBL/GenBank/DDBJ whole genome shotgun (WGS) entry which is preliminary data.</text>
</comment>
<dbReference type="InterPro" id="IPR011990">
    <property type="entry name" value="TPR-like_helical_dom_sf"/>
</dbReference>
<organism evidence="1 2">
    <name type="scientific">Crossiella equi</name>
    <dbReference type="NCBI Taxonomy" id="130796"/>
    <lineage>
        <taxon>Bacteria</taxon>
        <taxon>Bacillati</taxon>
        <taxon>Actinomycetota</taxon>
        <taxon>Actinomycetes</taxon>
        <taxon>Pseudonocardiales</taxon>
        <taxon>Pseudonocardiaceae</taxon>
        <taxon>Crossiella</taxon>
    </lineage>
</organism>
<evidence type="ECO:0000313" key="1">
    <source>
        <dbReference type="EMBL" id="MBP2474414.1"/>
    </source>
</evidence>